<keyword evidence="4" id="KW-1185">Reference proteome</keyword>
<comment type="caution">
    <text evidence="3">The sequence shown here is derived from an EMBL/GenBank/DDBJ whole genome shotgun (WGS) entry which is preliminary data.</text>
</comment>
<evidence type="ECO:0000313" key="4">
    <source>
        <dbReference type="Proteomes" id="UP000701853"/>
    </source>
</evidence>
<feature type="region of interest" description="Disordered" evidence="1">
    <location>
        <begin position="150"/>
        <end position="177"/>
    </location>
</feature>
<evidence type="ECO:0000313" key="3">
    <source>
        <dbReference type="EMBL" id="KAG8493070.1"/>
    </source>
</evidence>
<dbReference type="EMBL" id="JAHUZN010000005">
    <property type="protein sequence ID" value="KAG8493070.1"/>
    <property type="molecule type" value="Genomic_DNA"/>
</dbReference>
<name>A0A8J6D4B7_9ROSI</name>
<gene>
    <name evidence="3" type="ORF">CXB51_010381</name>
</gene>
<feature type="domain" description="DUF8040" evidence="2">
    <location>
        <begin position="278"/>
        <end position="348"/>
    </location>
</feature>
<accession>A0A8J6D4B7</accession>
<protein>
    <recommendedName>
        <fullName evidence="2">DUF8040 domain-containing protein</fullName>
    </recommendedName>
</protein>
<dbReference type="PANTHER" id="PTHR31704:SF37">
    <property type="entry name" value="HEAT SHOCK PROTEIN"/>
    <property type="match status" value="1"/>
</dbReference>
<evidence type="ECO:0000259" key="2">
    <source>
        <dbReference type="Pfam" id="PF26138"/>
    </source>
</evidence>
<feature type="compositionally biased region" description="Acidic residues" evidence="1">
    <location>
        <begin position="509"/>
        <end position="524"/>
    </location>
</feature>
<dbReference type="InterPro" id="IPR058353">
    <property type="entry name" value="DUF8040"/>
</dbReference>
<reference evidence="3 4" key="1">
    <citation type="journal article" date="2021" name="bioRxiv">
        <title>The Gossypium anomalum genome as a resource for cotton improvement and evolutionary analysis of hybrid incompatibility.</title>
        <authorList>
            <person name="Grover C.E."/>
            <person name="Yuan D."/>
            <person name="Arick M.A."/>
            <person name="Miller E.R."/>
            <person name="Hu G."/>
            <person name="Peterson D.G."/>
            <person name="Wendel J.F."/>
            <person name="Udall J.A."/>
        </authorList>
    </citation>
    <scope>NUCLEOTIDE SEQUENCE [LARGE SCALE GENOMIC DNA]</scope>
    <source>
        <strain evidence="3">JFW-Udall</strain>
        <tissue evidence="3">Leaf</tissue>
    </source>
</reference>
<dbReference type="PANTHER" id="PTHR31704">
    <property type="entry name" value="MYB/SANT-LIKE DNA-BINDING DOMAIN PROTEIN-RELATED"/>
    <property type="match status" value="1"/>
</dbReference>
<proteinExistence type="predicted"/>
<evidence type="ECO:0000256" key="1">
    <source>
        <dbReference type="SAM" id="MobiDB-lite"/>
    </source>
</evidence>
<dbReference type="Pfam" id="PF26138">
    <property type="entry name" value="DUF8040"/>
    <property type="match status" value="1"/>
</dbReference>
<dbReference type="AlphaFoldDB" id="A0A8J6D4B7"/>
<sequence length="548" mass="62333">MSTSAIEVSGEKVKAVWDKRLTETFCDICIKEILKGNRPEWKAWKKLKGEDTGLGWNPIKRTVDASDDWWESRLKVVPEAQKFRTSGIDPEFEGKLDQMFMGIVATGDKAWAPSSGTLRSDFFEDVNNEIHEEDDEENVRNVVHFSNDVQIDGNGQKRKNPEISSSHFKTGRNKSSKQIRGAARLSSQIEKLCNAANNMSQATSSLTPVMDPYGIPQAVKVVDSMRKKFPKLVMSIVENYSGDESDDEREKKEILQRMECFNQLFDVASSSVQLYYEKMSKMVFTSLLRVLETRYNLQTSRNISSSEMLGIFLYILGTGAKVSQCQERFQRPGSTISRYFAIVLEKVSRMATDLIAPKDPFFSSIPEQIRNDSRYIQHFKDCIGAIDGTHIAAILPPNEQIPYIGRKGKYYLVDSGYPQMKGYLGPYRGQRYHLPDFRRGRPVSSKEEIFNHSHSPLRSQTMIVVATMTIHNFIRKHVGRNDADFMEYEDINWAYENTIDSENTHGRESDDDDDDDDDGDDDGESSNSSGFEMELTRDAIASSLMNSL</sequence>
<dbReference type="Proteomes" id="UP000701853">
    <property type="component" value="Chromosome 5"/>
</dbReference>
<organism evidence="3 4">
    <name type="scientific">Gossypium anomalum</name>
    <dbReference type="NCBI Taxonomy" id="47600"/>
    <lineage>
        <taxon>Eukaryota</taxon>
        <taxon>Viridiplantae</taxon>
        <taxon>Streptophyta</taxon>
        <taxon>Embryophyta</taxon>
        <taxon>Tracheophyta</taxon>
        <taxon>Spermatophyta</taxon>
        <taxon>Magnoliopsida</taxon>
        <taxon>eudicotyledons</taxon>
        <taxon>Gunneridae</taxon>
        <taxon>Pentapetalae</taxon>
        <taxon>rosids</taxon>
        <taxon>malvids</taxon>
        <taxon>Malvales</taxon>
        <taxon>Malvaceae</taxon>
        <taxon>Malvoideae</taxon>
        <taxon>Gossypium</taxon>
    </lineage>
</organism>
<dbReference type="OrthoDB" id="998700at2759"/>
<feature type="region of interest" description="Disordered" evidence="1">
    <location>
        <begin position="499"/>
        <end position="536"/>
    </location>
</feature>